<dbReference type="CDD" id="cd11061">
    <property type="entry name" value="CYP67-like"/>
    <property type="match status" value="1"/>
</dbReference>
<gene>
    <name evidence="6" type="ORF">SLS63_011357</name>
</gene>
<comment type="cofactor">
    <cofactor evidence="1">
        <name>heme</name>
        <dbReference type="ChEBI" id="CHEBI:30413"/>
    </cofactor>
</comment>
<dbReference type="InterPro" id="IPR036396">
    <property type="entry name" value="Cyt_P450_sf"/>
</dbReference>
<evidence type="ECO:0008006" key="8">
    <source>
        <dbReference type="Google" id="ProtNLM"/>
    </source>
</evidence>
<evidence type="ECO:0000313" key="6">
    <source>
        <dbReference type="EMBL" id="KAK7715681.1"/>
    </source>
</evidence>
<dbReference type="PRINTS" id="PR00385">
    <property type="entry name" value="P450"/>
</dbReference>
<dbReference type="Pfam" id="PF00067">
    <property type="entry name" value="p450"/>
    <property type="match status" value="1"/>
</dbReference>
<reference evidence="6 7" key="1">
    <citation type="submission" date="2024-02" db="EMBL/GenBank/DDBJ databases">
        <title>De novo assembly and annotation of 12 fungi associated with fruit tree decline syndrome in Ontario, Canada.</title>
        <authorList>
            <person name="Sulman M."/>
            <person name="Ellouze W."/>
            <person name="Ilyukhin E."/>
        </authorList>
    </citation>
    <scope>NUCLEOTIDE SEQUENCE [LARGE SCALE GENOMIC DNA]</scope>
    <source>
        <strain evidence="6 7">M169</strain>
    </source>
</reference>
<keyword evidence="3 5" id="KW-0479">Metal-binding</keyword>
<dbReference type="Gene3D" id="1.10.630.10">
    <property type="entry name" value="Cytochrome P450"/>
    <property type="match status" value="1"/>
</dbReference>
<evidence type="ECO:0000256" key="3">
    <source>
        <dbReference type="ARBA" id="ARBA00022723"/>
    </source>
</evidence>
<comment type="caution">
    <text evidence="6">The sequence shown here is derived from an EMBL/GenBank/DDBJ whole genome shotgun (WGS) entry which is preliminary data.</text>
</comment>
<evidence type="ECO:0000256" key="2">
    <source>
        <dbReference type="ARBA" id="ARBA00022617"/>
    </source>
</evidence>
<evidence type="ECO:0000256" key="1">
    <source>
        <dbReference type="ARBA" id="ARBA00001971"/>
    </source>
</evidence>
<keyword evidence="4 5" id="KW-0408">Iron</keyword>
<dbReference type="InterPro" id="IPR050121">
    <property type="entry name" value="Cytochrome_P450_monoxygenase"/>
</dbReference>
<name>A0ABR1NUD3_DIAER</name>
<dbReference type="SUPFAM" id="SSF48264">
    <property type="entry name" value="Cytochrome P450"/>
    <property type="match status" value="1"/>
</dbReference>
<accession>A0ABR1NUD3</accession>
<proteinExistence type="inferred from homology"/>
<dbReference type="PRINTS" id="PR00463">
    <property type="entry name" value="EP450I"/>
</dbReference>
<keyword evidence="5" id="KW-0560">Oxidoreductase</keyword>
<dbReference type="InterPro" id="IPR002401">
    <property type="entry name" value="Cyt_P450_E_grp-I"/>
</dbReference>
<dbReference type="PANTHER" id="PTHR24305:SF172">
    <property type="entry name" value="P450, PUTATIVE (EUROFUNG)-RELATED"/>
    <property type="match status" value="1"/>
</dbReference>
<dbReference type="PANTHER" id="PTHR24305">
    <property type="entry name" value="CYTOCHROME P450"/>
    <property type="match status" value="1"/>
</dbReference>
<keyword evidence="2 5" id="KW-0349">Heme</keyword>
<evidence type="ECO:0000313" key="7">
    <source>
        <dbReference type="Proteomes" id="UP001430848"/>
    </source>
</evidence>
<keyword evidence="7" id="KW-1185">Reference proteome</keyword>
<evidence type="ECO:0000256" key="5">
    <source>
        <dbReference type="RuleBase" id="RU000461"/>
    </source>
</evidence>
<dbReference type="Proteomes" id="UP001430848">
    <property type="component" value="Unassembled WGS sequence"/>
</dbReference>
<dbReference type="EMBL" id="JAKNSF020000106">
    <property type="protein sequence ID" value="KAK7715681.1"/>
    <property type="molecule type" value="Genomic_DNA"/>
</dbReference>
<sequence>MLSNQNKFSGITSLGYIYERCRGIRSRNLHLVHQQHSIVRIGPNSLSFSSPDAIRSIYGHATPCIKGDMYDLTRGGHASLLDAVDKSEHARKRRLLSNAFATRNLQHWEFKIADKVRRLLDQFDAACGECGEGRIDFRRWTNLFTVDAIADIAASYRTGCLDQGDDSITFPSADGDNTTCQYIESLHAPRRLNSIVVWGGSWFPHLRRALKLLPEMRSQWKKGLLFDALASHLINQRVQRQVAGEELDDLVGSLLRDKQGLPRSFDIGEVTAEMILFMDAGSDTTAIALTHVMYYLLRNPKALSRLRQEIDQAVADDVIIAPDAAVRNLPYLRACLDESLRLSPPVAFGLNRKTPEAGMYIDGHWIAGGTTVAVPAYTAHRNPDIFDEPEEFRPERWLGDGAKRAQASFIPFSTGGRGCIGRNISYMEQSILVATLVRRYDFELPSPDWQLQWEEAFNLWPGPMPLSIRRRVPGCVQ</sequence>
<dbReference type="InterPro" id="IPR001128">
    <property type="entry name" value="Cyt_P450"/>
</dbReference>
<protein>
    <recommendedName>
        <fullName evidence="8">Benzoate 4-monooxygenase cytochrome P450</fullName>
    </recommendedName>
</protein>
<evidence type="ECO:0000256" key="4">
    <source>
        <dbReference type="ARBA" id="ARBA00023004"/>
    </source>
</evidence>
<dbReference type="InterPro" id="IPR017972">
    <property type="entry name" value="Cyt_P450_CS"/>
</dbReference>
<keyword evidence="5" id="KW-0503">Monooxygenase</keyword>
<comment type="similarity">
    <text evidence="5">Belongs to the cytochrome P450 family.</text>
</comment>
<organism evidence="6 7">
    <name type="scientific">Diaporthe eres</name>
    <name type="common">Phomopsis oblonga</name>
    <dbReference type="NCBI Taxonomy" id="83184"/>
    <lineage>
        <taxon>Eukaryota</taxon>
        <taxon>Fungi</taxon>
        <taxon>Dikarya</taxon>
        <taxon>Ascomycota</taxon>
        <taxon>Pezizomycotina</taxon>
        <taxon>Sordariomycetes</taxon>
        <taxon>Sordariomycetidae</taxon>
        <taxon>Diaporthales</taxon>
        <taxon>Diaporthaceae</taxon>
        <taxon>Diaporthe</taxon>
        <taxon>Diaporthe eres species complex</taxon>
    </lineage>
</organism>
<dbReference type="PROSITE" id="PS00086">
    <property type="entry name" value="CYTOCHROME_P450"/>
    <property type="match status" value="1"/>
</dbReference>